<gene>
    <name evidence="2" type="ORF">OTU49_005191</name>
</gene>
<dbReference type="AlphaFoldDB" id="A0AAW0YLA2"/>
<feature type="non-terminal residue" evidence="2">
    <location>
        <position position="171"/>
    </location>
</feature>
<name>A0AAW0YLA2_CHEQU</name>
<feature type="non-terminal residue" evidence="2">
    <location>
        <position position="1"/>
    </location>
</feature>
<dbReference type="GO" id="GO:0007023">
    <property type="term" value="P:post-chaperonin tubulin folding pathway"/>
    <property type="evidence" value="ECO:0007669"/>
    <property type="project" value="InterPro"/>
</dbReference>
<protein>
    <submittedName>
        <fullName evidence="2">Uncharacterized protein</fullName>
    </submittedName>
</protein>
<evidence type="ECO:0000313" key="3">
    <source>
        <dbReference type="Proteomes" id="UP001445076"/>
    </source>
</evidence>
<accession>A0AAW0YLA2</accession>
<proteinExistence type="predicted"/>
<reference evidence="2 3" key="1">
    <citation type="journal article" date="2024" name="BMC Genomics">
        <title>Genome assembly of redclaw crayfish (Cherax quadricarinatus) provides insights into its immune adaptation and hypoxia tolerance.</title>
        <authorList>
            <person name="Liu Z."/>
            <person name="Zheng J."/>
            <person name="Li H."/>
            <person name="Fang K."/>
            <person name="Wang S."/>
            <person name="He J."/>
            <person name="Zhou D."/>
            <person name="Weng S."/>
            <person name="Chi M."/>
            <person name="Gu Z."/>
            <person name="He J."/>
            <person name="Li F."/>
            <person name="Wang M."/>
        </authorList>
    </citation>
    <scope>NUCLEOTIDE SEQUENCE [LARGE SCALE GENOMIC DNA]</scope>
    <source>
        <strain evidence="2">ZL_2023a</strain>
    </source>
</reference>
<dbReference type="GO" id="GO:0007021">
    <property type="term" value="P:tubulin complex assembly"/>
    <property type="evidence" value="ECO:0007669"/>
    <property type="project" value="InterPro"/>
</dbReference>
<dbReference type="InterPro" id="IPR036126">
    <property type="entry name" value="TBCA_sf"/>
</dbReference>
<feature type="coiled-coil region" evidence="1">
    <location>
        <begin position="98"/>
        <end position="164"/>
    </location>
</feature>
<keyword evidence="3" id="KW-1185">Reference proteome</keyword>
<dbReference type="EMBL" id="JARKIK010000004">
    <property type="protein sequence ID" value="KAK8752380.1"/>
    <property type="molecule type" value="Genomic_DNA"/>
</dbReference>
<dbReference type="Proteomes" id="UP001445076">
    <property type="component" value="Unassembled WGS sequence"/>
</dbReference>
<organism evidence="2 3">
    <name type="scientific">Cherax quadricarinatus</name>
    <name type="common">Australian red claw crayfish</name>
    <dbReference type="NCBI Taxonomy" id="27406"/>
    <lineage>
        <taxon>Eukaryota</taxon>
        <taxon>Metazoa</taxon>
        <taxon>Ecdysozoa</taxon>
        <taxon>Arthropoda</taxon>
        <taxon>Crustacea</taxon>
        <taxon>Multicrustacea</taxon>
        <taxon>Malacostraca</taxon>
        <taxon>Eumalacostraca</taxon>
        <taxon>Eucarida</taxon>
        <taxon>Decapoda</taxon>
        <taxon>Pleocyemata</taxon>
        <taxon>Astacidea</taxon>
        <taxon>Parastacoidea</taxon>
        <taxon>Parastacidae</taxon>
        <taxon>Cherax</taxon>
    </lineage>
</organism>
<sequence length="171" mass="19709">SGHSLEALREELTELSTNLREERWYSEELKKEVERLQDAFKKKDGGEDSFVHKSQLDAVEESKMLLTSEVVLLRKQLAESIELNSSLRSEKDMLECRASEFAVERAELRATLDTLQAEKVGLESELHEIRSNRMNQESVEQVEAHQMQQDIAKLHEQLVAKEKESDSVKLL</sequence>
<evidence type="ECO:0000256" key="1">
    <source>
        <dbReference type="SAM" id="Coils"/>
    </source>
</evidence>
<comment type="caution">
    <text evidence="2">The sequence shown here is derived from an EMBL/GenBank/DDBJ whole genome shotgun (WGS) entry which is preliminary data.</text>
</comment>
<evidence type="ECO:0000313" key="2">
    <source>
        <dbReference type="EMBL" id="KAK8752380.1"/>
    </source>
</evidence>
<dbReference type="SUPFAM" id="SSF46988">
    <property type="entry name" value="Tubulin chaperone cofactor A"/>
    <property type="match status" value="1"/>
</dbReference>
<keyword evidence="1" id="KW-0175">Coiled coil</keyword>
<dbReference type="GO" id="GO:0048487">
    <property type="term" value="F:beta-tubulin binding"/>
    <property type="evidence" value="ECO:0007669"/>
    <property type="project" value="InterPro"/>
</dbReference>